<evidence type="ECO:0000313" key="2">
    <source>
        <dbReference type="EMBL" id="VDN27060.1"/>
    </source>
</evidence>
<evidence type="ECO:0000313" key="4">
    <source>
        <dbReference type="WBParaSite" id="GPUH_0001601701-mRNA-1"/>
    </source>
</evidence>
<keyword evidence="3" id="KW-1185">Reference proteome</keyword>
<evidence type="ECO:0000313" key="3">
    <source>
        <dbReference type="Proteomes" id="UP000271098"/>
    </source>
</evidence>
<keyword evidence="1" id="KW-1133">Transmembrane helix</keyword>
<organism evidence="4">
    <name type="scientific">Gongylonema pulchrum</name>
    <dbReference type="NCBI Taxonomy" id="637853"/>
    <lineage>
        <taxon>Eukaryota</taxon>
        <taxon>Metazoa</taxon>
        <taxon>Ecdysozoa</taxon>
        <taxon>Nematoda</taxon>
        <taxon>Chromadorea</taxon>
        <taxon>Rhabditida</taxon>
        <taxon>Spirurina</taxon>
        <taxon>Spiruromorpha</taxon>
        <taxon>Spiruroidea</taxon>
        <taxon>Gongylonematidae</taxon>
        <taxon>Gongylonema</taxon>
    </lineage>
</organism>
<feature type="transmembrane region" description="Helical" evidence="1">
    <location>
        <begin position="117"/>
        <end position="139"/>
    </location>
</feature>
<proteinExistence type="predicted"/>
<sequence>MSGQIRVNSASVLIILAPLTAIWQNCMSTFFLISVPILSRTLYHCAVKLSKAPSSYWLTTVARFDCEKGVLERTLENLLSAITVGVLLVVDVVGVVLAVTGVVVLGVVALVILAGVVAVNAIADVVVAVAAVSVFLVIVEAAVLDVAAAVVLTAVAGIVVVTSVEDFVVVFAAVDVLVVDVVGVVPVVAVVCVIVDDVLGVVWVVIEVVVVSGEFVVSWFSSPLRDFAMIGGHVVTIGSDVVGLDADIMISGGDIASVISWILSTSCSLFFRNGVRRKAKIDASIQQGIRTAPEECDIL</sequence>
<accession>A0A183E4V4</accession>
<dbReference type="WBParaSite" id="GPUH_0001601701-mRNA-1">
    <property type="protein sequence ID" value="GPUH_0001601701-mRNA-1"/>
    <property type="gene ID" value="GPUH_0001601701"/>
</dbReference>
<feature type="transmembrane region" description="Helical" evidence="1">
    <location>
        <begin position="170"/>
        <end position="194"/>
    </location>
</feature>
<dbReference type="Proteomes" id="UP000271098">
    <property type="component" value="Unassembled WGS sequence"/>
</dbReference>
<reference evidence="2 3" key="2">
    <citation type="submission" date="2018-11" db="EMBL/GenBank/DDBJ databases">
        <authorList>
            <consortium name="Pathogen Informatics"/>
        </authorList>
    </citation>
    <scope>NUCLEOTIDE SEQUENCE [LARGE SCALE GENOMIC DNA]</scope>
</reference>
<gene>
    <name evidence="2" type="ORF">GPUH_LOCUS15994</name>
</gene>
<dbReference type="AlphaFoldDB" id="A0A183E4V4"/>
<feature type="transmembrane region" description="Helical" evidence="1">
    <location>
        <begin position="12"/>
        <end position="33"/>
    </location>
</feature>
<feature type="transmembrane region" description="Helical" evidence="1">
    <location>
        <begin position="78"/>
        <end position="111"/>
    </location>
</feature>
<feature type="transmembrane region" description="Helical" evidence="1">
    <location>
        <begin position="201"/>
        <end position="220"/>
    </location>
</feature>
<evidence type="ECO:0000256" key="1">
    <source>
        <dbReference type="SAM" id="Phobius"/>
    </source>
</evidence>
<keyword evidence="1" id="KW-0812">Transmembrane</keyword>
<keyword evidence="1" id="KW-0472">Membrane</keyword>
<name>A0A183E4V4_9BILA</name>
<feature type="transmembrane region" description="Helical" evidence="1">
    <location>
        <begin position="248"/>
        <end position="271"/>
    </location>
</feature>
<protein>
    <submittedName>
        <fullName evidence="4">ABC transmembrane type-1 domain-containing protein</fullName>
    </submittedName>
</protein>
<reference evidence="4" key="1">
    <citation type="submission" date="2016-06" db="UniProtKB">
        <authorList>
            <consortium name="WormBaseParasite"/>
        </authorList>
    </citation>
    <scope>IDENTIFICATION</scope>
</reference>
<dbReference type="EMBL" id="UYRT01083161">
    <property type="protein sequence ID" value="VDN27060.1"/>
    <property type="molecule type" value="Genomic_DNA"/>
</dbReference>